<dbReference type="EMBL" id="JABFAF010279917">
    <property type="protein sequence ID" value="MBA0881805.1"/>
    <property type="molecule type" value="Genomic_DNA"/>
</dbReference>
<evidence type="ECO:0000256" key="1">
    <source>
        <dbReference type="SAM" id="MobiDB-lite"/>
    </source>
</evidence>
<dbReference type="Gene3D" id="3.90.79.10">
    <property type="entry name" value="Nucleoside Triphosphate Pyrophosphohydrolase"/>
    <property type="match status" value="1"/>
</dbReference>
<dbReference type="PANTHER" id="PTHR36395:SF1">
    <property type="entry name" value="RING-H2 ZINC FINGER PROTEIN"/>
    <property type="match status" value="1"/>
</dbReference>
<dbReference type="Proteomes" id="UP000593576">
    <property type="component" value="Unassembled WGS sequence"/>
</dbReference>
<organism evidence="3 4">
    <name type="scientific">Gossypium schwendimanii</name>
    <name type="common">Cotton</name>
    <dbReference type="NCBI Taxonomy" id="34291"/>
    <lineage>
        <taxon>Eukaryota</taxon>
        <taxon>Viridiplantae</taxon>
        <taxon>Streptophyta</taxon>
        <taxon>Embryophyta</taxon>
        <taxon>Tracheophyta</taxon>
        <taxon>Spermatophyta</taxon>
        <taxon>Magnoliopsida</taxon>
        <taxon>eudicotyledons</taxon>
        <taxon>Gunneridae</taxon>
        <taxon>Pentapetalae</taxon>
        <taxon>rosids</taxon>
        <taxon>malvids</taxon>
        <taxon>Malvales</taxon>
        <taxon>Malvaceae</taxon>
        <taxon>Malvoideae</taxon>
        <taxon>Gossypium</taxon>
    </lineage>
</organism>
<evidence type="ECO:0000313" key="4">
    <source>
        <dbReference type="Proteomes" id="UP000593576"/>
    </source>
</evidence>
<dbReference type="Pfam" id="PF00293">
    <property type="entry name" value="NUDIX"/>
    <property type="match status" value="1"/>
</dbReference>
<dbReference type="InterPro" id="IPR000086">
    <property type="entry name" value="NUDIX_hydrolase_dom"/>
</dbReference>
<name>A0A7J9NES9_GOSSC</name>
<feature type="region of interest" description="Disordered" evidence="1">
    <location>
        <begin position="1"/>
        <end position="22"/>
    </location>
</feature>
<evidence type="ECO:0000259" key="2">
    <source>
        <dbReference type="Pfam" id="PF00293"/>
    </source>
</evidence>
<dbReference type="AlphaFoldDB" id="A0A7J9NES9"/>
<dbReference type="PANTHER" id="PTHR36395">
    <property type="entry name" value="RING-H2 ZINC FINGER PROTEIN"/>
    <property type="match status" value="1"/>
</dbReference>
<dbReference type="SUPFAM" id="SSF55811">
    <property type="entry name" value="Nudix"/>
    <property type="match status" value="1"/>
</dbReference>
<reference evidence="3 4" key="1">
    <citation type="journal article" date="2019" name="Genome Biol. Evol.">
        <title>Insights into the evolution of the New World diploid cottons (Gossypium, subgenus Houzingenia) based on genome sequencing.</title>
        <authorList>
            <person name="Grover C.E."/>
            <person name="Arick M.A. 2nd"/>
            <person name="Thrash A."/>
            <person name="Conover J.L."/>
            <person name="Sanders W.S."/>
            <person name="Peterson D.G."/>
            <person name="Frelichowski J.E."/>
            <person name="Scheffler J.A."/>
            <person name="Scheffler B.E."/>
            <person name="Wendel J.F."/>
        </authorList>
    </citation>
    <scope>NUCLEOTIDE SEQUENCE [LARGE SCALE GENOMIC DNA]</scope>
    <source>
        <strain evidence="3">1</strain>
        <tissue evidence="3">Leaf</tissue>
    </source>
</reference>
<evidence type="ECO:0000313" key="3">
    <source>
        <dbReference type="EMBL" id="MBA0881805.1"/>
    </source>
</evidence>
<protein>
    <recommendedName>
        <fullName evidence="2">Nudix hydrolase domain-containing protein</fullName>
    </recommendedName>
</protein>
<comment type="caution">
    <text evidence="3">The sequence shown here is derived from an EMBL/GenBank/DDBJ whole genome shotgun (WGS) entry which is preliminary data.</text>
</comment>
<keyword evidence="4" id="KW-1185">Reference proteome</keyword>
<sequence>MGLGLTNPHTSTSSPSLHISTSRTPLLQQGSDVVNMSWPPQSINKSLPNAKSIFFNLPKPTPSLPHVFLTAISLLFFISSTKRNPSFVKFLPFVSSDRRRFLKIPSMSHSRPPFATPQALSDWLKPRLPSDSLASWGVKPGTKNVHNLWLELSEGETSIVDSSPPLRTVNVVTVRVMGKDDLVLVESRQQLSDGSFRDRFRPLSEKMKPNETVEEAVARAVKEELGSVIDPGSVRIVPGSYIKKLEERNSASYPGLPARYVLHSVDAWVEGVPEEDFCTDEQEEYQDLNGTMELEKAVSRAATMKAIHTSFHDGLLGESGSKPGLVCGLDLTLYLEEWAELDFVI</sequence>
<dbReference type="OrthoDB" id="433924at2759"/>
<proteinExistence type="predicted"/>
<dbReference type="InterPro" id="IPR015797">
    <property type="entry name" value="NUDIX_hydrolase-like_dom_sf"/>
</dbReference>
<feature type="domain" description="Nudix hydrolase" evidence="2">
    <location>
        <begin position="168"/>
        <end position="297"/>
    </location>
</feature>
<accession>A0A7J9NES9</accession>
<gene>
    <name evidence="3" type="ORF">Goshw_022168</name>
</gene>